<dbReference type="PANTHER" id="PTHR32182:SF0">
    <property type="entry name" value="DNA REPLICATION AND REPAIR PROTEIN RECF"/>
    <property type="match status" value="1"/>
</dbReference>
<gene>
    <name evidence="8 12" type="primary">recF</name>
    <name evidence="12" type="ORF">LEUCIP111803_02185</name>
</gene>
<dbReference type="PANTHER" id="PTHR32182">
    <property type="entry name" value="DNA REPLICATION AND REPAIR PROTEIN RECF"/>
    <property type="match status" value="1"/>
</dbReference>
<feature type="compositionally biased region" description="Low complexity" evidence="10">
    <location>
        <begin position="413"/>
        <end position="426"/>
    </location>
</feature>
<proteinExistence type="inferred from homology"/>
<keyword evidence="6 8" id="KW-0742">SOS response</keyword>
<comment type="similarity">
    <text evidence="2 8 9">Belongs to the RecF family.</text>
</comment>
<evidence type="ECO:0000256" key="6">
    <source>
        <dbReference type="ARBA" id="ARBA00023236"/>
    </source>
</evidence>
<dbReference type="GO" id="GO:0006302">
    <property type="term" value="P:double-strand break repair"/>
    <property type="evidence" value="ECO:0007669"/>
    <property type="project" value="TreeGrafter"/>
</dbReference>
<evidence type="ECO:0000313" key="12">
    <source>
        <dbReference type="EMBL" id="CAG7618265.1"/>
    </source>
</evidence>
<dbReference type="EMBL" id="CAJVAP010000030">
    <property type="protein sequence ID" value="CAG7618265.1"/>
    <property type="molecule type" value="Genomic_DNA"/>
</dbReference>
<keyword evidence="5 8" id="KW-0234">DNA repair</keyword>
<reference evidence="12" key="1">
    <citation type="submission" date="2021-06" db="EMBL/GenBank/DDBJ databases">
        <authorList>
            <person name="Criscuolo A."/>
        </authorList>
    </citation>
    <scope>NUCLEOTIDE SEQUENCE</scope>
    <source>
        <strain evidence="12">CIP111803</strain>
    </source>
</reference>
<dbReference type="NCBIfam" id="TIGR00611">
    <property type="entry name" value="recf"/>
    <property type="match status" value="1"/>
</dbReference>
<keyword evidence="8 9" id="KW-0547">Nucleotide-binding</keyword>
<keyword evidence="13" id="KW-1185">Reference proteome</keyword>
<dbReference type="GO" id="GO:0005737">
    <property type="term" value="C:cytoplasm"/>
    <property type="evidence" value="ECO:0007669"/>
    <property type="project" value="UniProtKB-SubCell"/>
</dbReference>
<evidence type="ECO:0000256" key="1">
    <source>
        <dbReference type="ARBA" id="ARBA00004496"/>
    </source>
</evidence>
<evidence type="ECO:0000256" key="3">
    <source>
        <dbReference type="ARBA" id="ARBA00020170"/>
    </source>
</evidence>
<protein>
    <recommendedName>
        <fullName evidence="3 8">DNA replication and repair protein RecF</fullName>
    </recommendedName>
</protein>
<dbReference type="InterPro" id="IPR001238">
    <property type="entry name" value="DNA-binding_RecF"/>
</dbReference>
<dbReference type="PROSITE" id="PS00618">
    <property type="entry name" value="RECF_2"/>
    <property type="match status" value="1"/>
</dbReference>
<comment type="caution">
    <text evidence="12">The sequence shown here is derived from an EMBL/GenBank/DDBJ whole genome shotgun (WGS) entry which is preliminary data.</text>
</comment>
<keyword evidence="8 9" id="KW-0235">DNA replication</keyword>
<feature type="region of interest" description="Disordered" evidence="10">
    <location>
        <begin position="398"/>
        <end position="434"/>
    </location>
</feature>
<keyword evidence="8" id="KW-0963">Cytoplasm</keyword>
<dbReference type="Proteomes" id="UP000693892">
    <property type="component" value="Unassembled WGS sequence"/>
</dbReference>
<dbReference type="PROSITE" id="PS00617">
    <property type="entry name" value="RECF_1"/>
    <property type="match status" value="1"/>
</dbReference>
<evidence type="ECO:0000256" key="2">
    <source>
        <dbReference type="ARBA" id="ARBA00008016"/>
    </source>
</evidence>
<name>A0A916NPX0_9MICO</name>
<dbReference type="HAMAP" id="MF_00365">
    <property type="entry name" value="RecF"/>
    <property type="match status" value="1"/>
</dbReference>
<feature type="binding site" evidence="8">
    <location>
        <begin position="30"/>
        <end position="37"/>
    </location>
    <ligand>
        <name>ATP</name>
        <dbReference type="ChEBI" id="CHEBI:30616"/>
    </ligand>
</feature>
<dbReference type="GO" id="GO:0003697">
    <property type="term" value="F:single-stranded DNA binding"/>
    <property type="evidence" value="ECO:0007669"/>
    <property type="project" value="UniProtKB-UniRule"/>
</dbReference>
<comment type="subcellular location">
    <subcellularLocation>
        <location evidence="1 8 9">Cytoplasm</location>
    </subcellularLocation>
</comment>
<feature type="domain" description="RecF/RecN/SMC N-terminal" evidence="11">
    <location>
        <begin position="4"/>
        <end position="384"/>
    </location>
</feature>
<dbReference type="GO" id="GO:0006260">
    <property type="term" value="P:DNA replication"/>
    <property type="evidence" value="ECO:0007669"/>
    <property type="project" value="UniProtKB-UniRule"/>
</dbReference>
<dbReference type="AlphaFoldDB" id="A0A916NPX0"/>
<evidence type="ECO:0000313" key="13">
    <source>
        <dbReference type="Proteomes" id="UP000693892"/>
    </source>
</evidence>
<dbReference type="GO" id="GO:0009432">
    <property type="term" value="P:SOS response"/>
    <property type="evidence" value="ECO:0007669"/>
    <property type="project" value="UniProtKB-UniRule"/>
</dbReference>
<evidence type="ECO:0000256" key="8">
    <source>
        <dbReference type="HAMAP-Rule" id="MF_00365"/>
    </source>
</evidence>
<evidence type="ECO:0000256" key="7">
    <source>
        <dbReference type="ARBA" id="ARBA00025401"/>
    </source>
</evidence>
<organism evidence="12 13">
    <name type="scientific">Leucobacter soli</name>
    <dbReference type="NCBI Taxonomy" id="2812850"/>
    <lineage>
        <taxon>Bacteria</taxon>
        <taxon>Bacillati</taxon>
        <taxon>Actinomycetota</taxon>
        <taxon>Actinomycetes</taxon>
        <taxon>Micrococcales</taxon>
        <taxon>Microbacteriaceae</taxon>
        <taxon>Leucobacter</taxon>
    </lineage>
</organism>
<comment type="function">
    <text evidence="7 8 9">The RecF protein is involved in DNA metabolism; it is required for DNA replication and normal SOS inducibility. RecF binds preferentially to single-stranded, linear DNA. It also seems to bind ATP.</text>
</comment>
<sequence>MRVIHLSLADFRNYERAEVGFEAGSNLIVGRNGQGKTNLVEAIAYFASLRSHRVTGDAALIRAAADTGVARMRIAVGEREALLEVELNRQGVNRARVNRNGVKPRQLTRWFSTVLFAPEDLSIVRGEPAVRRRFLDDALVARNPALAGVLADYERVVRQRTALLKSARASGARSSLDATLGLWDEKLVELGARIMVERRRLVEALCAPLIESYRDLADADHSPRLTVEESVGAASDPDVSRETDRSASPPAGGGDPSTALGNVESEVDVSRETIERAFRHALAAVRAQEVERAVTLVGPHRDDLALRLNDLPVKGYASHGESWSFALALRLAVADLLRRESPAGDPVIILDDVFAELDSGRRSRLMAAVGSYEQVIVTAAVEEDVPGEQSWNRIRVSGGEIVEGPSDADGLRTGSDSPGISDSPSTVHEVADDS</sequence>
<accession>A0A916NPX0</accession>
<dbReference type="GO" id="GO:0000731">
    <property type="term" value="P:DNA synthesis involved in DNA repair"/>
    <property type="evidence" value="ECO:0007669"/>
    <property type="project" value="TreeGrafter"/>
</dbReference>
<keyword evidence="8 9" id="KW-0238">DNA-binding</keyword>
<evidence type="ECO:0000259" key="11">
    <source>
        <dbReference type="Pfam" id="PF02463"/>
    </source>
</evidence>
<evidence type="ECO:0000256" key="10">
    <source>
        <dbReference type="SAM" id="MobiDB-lite"/>
    </source>
</evidence>
<evidence type="ECO:0000256" key="4">
    <source>
        <dbReference type="ARBA" id="ARBA00022763"/>
    </source>
</evidence>
<keyword evidence="8 9" id="KW-0067">ATP-binding</keyword>
<dbReference type="InterPro" id="IPR003395">
    <property type="entry name" value="RecF/RecN/SMC_N"/>
</dbReference>
<dbReference type="Pfam" id="PF02463">
    <property type="entry name" value="SMC_N"/>
    <property type="match status" value="1"/>
</dbReference>
<evidence type="ECO:0000256" key="5">
    <source>
        <dbReference type="ARBA" id="ARBA00023204"/>
    </source>
</evidence>
<dbReference type="RefSeq" id="WP_218116118.1">
    <property type="nucleotide sequence ID" value="NZ_CAJVAP010000030.1"/>
</dbReference>
<evidence type="ECO:0000256" key="9">
    <source>
        <dbReference type="RuleBase" id="RU000578"/>
    </source>
</evidence>
<feature type="region of interest" description="Disordered" evidence="10">
    <location>
        <begin position="228"/>
        <end position="266"/>
    </location>
</feature>
<keyword evidence="4 8" id="KW-0227">DNA damage</keyword>
<dbReference type="GO" id="GO:0005524">
    <property type="term" value="F:ATP binding"/>
    <property type="evidence" value="ECO:0007669"/>
    <property type="project" value="UniProtKB-UniRule"/>
</dbReference>
<dbReference type="InterPro" id="IPR018078">
    <property type="entry name" value="DNA-binding_RecF_CS"/>
</dbReference>